<dbReference type="PANTHER" id="PTHR42905">
    <property type="entry name" value="PHOSPHOENOLPYRUVATE CARBOXYLASE"/>
    <property type="match status" value="1"/>
</dbReference>
<dbReference type="Pfam" id="PF13714">
    <property type="entry name" value="PEP_mutase"/>
    <property type="match status" value="1"/>
</dbReference>
<name>A0A6G1GHI1_9PEZI</name>
<dbReference type="Gene3D" id="3.20.20.60">
    <property type="entry name" value="Phosphoenolpyruvate-binding domains"/>
    <property type="match status" value="1"/>
</dbReference>
<reference evidence="1 3" key="1">
    <citation type="submission" date="2020-01" db="EMBL/GenBank/DDBJ databases">
        <authorList>
            <consortium name="DOE Joint Genome Institute"/>
            <person name="Haridas S."/>
            <person name="Albert R."/>
            <person name="Binder M."/>
            <person name="Bloem J."/>
            <person name="Labutti K."/>
            <person name="Salamov A."/>
            <person name="Andreopoulos B."/>
            <person name="Baker S.E."/>
            <person name="Barry K."/>
            <person name="Bills G."/>
            <person name="Bluhm B.H."/>
            <person name="Cannon C."/>
            <person name="Castanera R."/>
            <person name="Culley D.E."/>
            <person name="Daum C."/>
            <person name="Ezra D."/>
            <person name="Gonzalez J.B."/>
            <person name="Henrissat B."/>
            <person name="Kuo A."/>
            <person name="Liang C."/>
            <person name="Lipzen A."/>
            <person name="Lutzoni F."/>
            <person name="Magnuson J."/>
            <person name="Mondo S."/>
            <person name="Nolan M."/>
            <person name="Ohm R."/>
            <person name="Pangilinan J."/>
            <person name="Park H.-J."/>
            <person name="Ramirez L."/>
            <person name="Alfaro M."/>
            <person name="Sun H."/>
            <person name="Tritt A."/>
            <person name="Yoshinaga Y."/>
            <person name="Zwiers L.-H."/>
            <person name="Turgeon B.G."/>
            <person name="Goodwin S.B."/>
            <person name="Spatafora J.W."/>
            <person name="Crous P.W."/>
            <person name="Grigoriev I.V."/>
        </authorList>
    </citation>
    <scope>NUCLEOTIDE SEQUENCE</scope>
    <source>
        <strain evidence="1 3">CBS 781.70</strain>
    </source>
</reference>
<gene>
    <name evidence="1 3" type="ORF">P152DRAFT_463637</name>
</gene>
<keyword evidence="2" id="KW-1185">Reference proteome</keyword>
<accession>A0A6G1GHI1</accession>
<dbReference type="SUPFAM" id="SSF51621">
    <property type="entry name" value="Phosphoenolpyruvate/pyruvate domain"/>
    <property type="match status" value="1"/>
</dbReference>
<dbReference type="InterPro" id="IPR015813">
    <property type="entry name" value="Pyrv/PenolPyrv_kinase-like_dom"/>
</dbReference>
<dbReference type="PANTHER" id="PTHR42905:SF16">
    <property type="entry name" value="CARBOXYPHOSPHONOENOLPYRUVATE PHOSPHONOMUTASE-LIKE PROTEIN (AFU_ORTHOLOGUE AFUA_5G07230)"/>
    <property type="match status" value="1"/>
</dbReference>
<dbReference type="OrthoDB" id="429143at2759"/>
<dbReference type="GeneID" id="54421085"/>
<reference evidence="3" key="2">
    <citation type="submission" date="2020-04" db="EMBL/GenBank/DDBJ databases">
        <authorList>
            <consortium name="NCBI Genome Project"/>
        </authorList>
    </citation>
    <scope>NUCLEOTIDE SEQUENCE</scope>
    <source>
        <strain evidence="3">CBS 781.70</strain>
    </source>
</reference>
<sequence length="267" mass="28292">MASINTASLATHFKSLHKPSQPLLVMNVWDGASAMVLSSIPTTTALATASYAVAKAAGLDDKDLTLEDNLRAASVVATVSKSREGGPLPVTVDLQDGYGSFLEEAVDKLIDMGVVVGINLEDFMTARDGAEGRFYTVEEQCGRIKKALDTAEARGVGDFVVNARADPLLHKGSLEEVITRGKKYLEAGATTCFVLGALKKDIPSLVKEFGGRVNVGMKTEEGSLAPKELADLGVARISVGPGMQMVAMNAILEVTKKAYTNLEEINM</sequence>
<dbReference type="InterPro" id="IPR040442">
    <property type="entry name" value="Pyrv_kinase-like_dom_sf"/>
</dbReference>
<dbReference type="GO" id="GO:0003824">
    <property type="term" value="F:catalytic activity"/>
    <property type="evidence" value="ECO:0007669"/>
    <property type="project" value="InterPro"/>
</dbReference>
<dbReference type="InterPro" id="IPR039556">
    <property type="entry name" value="ICL/PEPM"/>
</dbReference>
<evidence type="ECO:0000313" key="1">
    <source>
        <dbReference type="EMBL" id="KAF1817513.1"/>
    </source>
</evidence>
<dbReference type="RefSeq" id="XP_033539144.1">
    <property type="nucleotide sequence ID" value="XM_033680515.1"/>
</dbReference>
<organism evidence="1">
    <name type="scientific">Eremomyces bilateralis CBS 781.70</name>
    <dbReference type="NCBI Taxonomy" id="1392243"/>
    <lineage>
        <taxon>Eukaryota</taxon>
        <taxon>Fungi</taxon>
        <taxon>Dikarya</taxon>
        <taxon>Ascomycota</taxon>
        <taxon>Pezizomycotina</taxon>
        <taxon>Dothideomycetes</taxon>
        <taxon>Dothideomycetes incertae sedis</taxon>
        <taxon>Eremomycetales</taxon>
        <taxon>Eremomycetaceae</taxon>
        <taxon>Eremomyces</taxon>
    </lineage>
</organism>
<dbReference type="CDD" id="cd00377">
    <property type="entry name" value="ICL_PEPM"/>
    <property type="match status" value="1"/>
</dbReference>
<dbReference type="Proteomes" id="UP000504638">
    <property type="component" value="Unplaced"/>
</dbReference>
<reference evidence="3" key="3">
    <citation type="submission" date="2025-04" db="UniProtKB">
        <authorList>
            <consortium name="RefSeq"/>
        </authorList>
    </citation>
    <scope>IDENTIFICATION</scope>
    <source>
        <strain evidence="3">CBS 781.70</strain>
    </source>
</reference>
<dbReference type="EMBL" id="ML975149">
    <property type="protein sequence ID" value="KAF1817513.1"/>
    <property type="molecule type" value="Genomic_DNA"/>
</dbReference>
<evidence type="ECO:0000313" key="2">
    <source>
        <dbReference type="Proteomes" id="UP000504638"/>
    </source>
</evidence>
<keyword evidence="1" id="KW-0670">Pyruvate</keyword>
<evidence type="ECO:0000313" key="3">
    <source>
        <dbReference type="RefSeq" id="XP_033539144.1"/>
    </source>
</evidence>
<dbReference type="AlphaFoldDB" id="A0A6G1GHI1"/>
<proteinExistence type="predicted"/>
<protein>
    <submittedName>
        <fullName evidence="1 3">Phosphoenolpyruvate/pyruvate domain-containing protein</fullName>
    </submittedName>
</protein>